<sequence>METKELIKAPQLVVVYAIAILYTITFTLAAVVTQSTDNAASYPPNIAKVETNHLQVVESSRSG</sequence>
<feature type="transmembrane region" description="Helical" evidence="1">
    <location>
        <begin position="12"/>
        <end position="32"/>
    </location>
</feature>
<reference evidence="2 3" key="1">
    <citation type="submission" date="2016-10" db="EMBL/GenBank/DDBJ databases">
        <authorList>
            <person name="de Groot N.N."/>
        </authorList>
    </citation>
    <scope>NUCLEOTIDE SEQUENCE [LARGE SCALE GENOMIC DNA]</scope>
    <source>
        <strain evidence="2">1</strain>
    </source>
</reference>
<accession>A0A1G5SBN8</accession>
<evidence type="ECO:0000313" key="3">
    <source>
        <dbReference type="Proteomes" id="UP000198729"/>
    </source>
</evidence>
<dbReference type="OrthoDB" id="8548348at2"/>
<keyword evidence="1" id="KW-0472">Membrane</keyword>
<dbReference type="AlphaFoldDB" id="A0A1G5SBN8"/>
<proteinExistence type="predicted"/>
<dbReference type="RefSeq" id="WP_090284050.1">
    <property type="nucleotide sequence ID" value="NZ_FMWO01000024.1"/>
</dbReference>
<dbReference type="Proteomes" id="UP000198729">
    <property type="component" value="Unassembled WGS sequence"/>
</dbReference>
<evidence type="ECO:0000313" key="2">
    <source>
        <dbReference type="EMBL" id="SCZ84518.1"/>
    </source>
</evidence>
<keyword evidence="1" id="KW-1133">Transmembrane helix</keyword>
<keyword evidence="3" id="KW-1185">Reference proteome</keyword>
<gene>
    <name evidence="2" type="ORF">NSMM_190035</name>
</gene>
<organism evidence="2 3">
    <name type="scientific">Nitrosomonas mobilis</name>
    <dbReference type="NCBI Taxonomy" id="51642"/>
    <lineage>
        <taxon>Bacteria</taxon>
        <taxon>Pseudomonadati</taxon>
        <taxon>Pseudomonadota</taxon>
        <taxon>Betaproteobacteria</taxon>
        <taxon>Nitrosomonadales</taxon>
        <taxon>Nitrosomonadaceae</taxon>
        <taxon>Nitrosomonas</taxon>
    </lineage>
</organism>
<dbReference type="EMBL" id="FMWO01000024">
    <property type="protein sequence ID" value="SCZ84518.1"/>
    <property type="molecule type" value="Genomic_DNA"/>
</dbReference>
<keyword evidence="1" id="KW-0812">Transmembrane</keyword>
<protein>
    <submittedName>
        <fullName evidence="2">Uncharacterized protein</fullName>
    </submittedName>
</protein>
<evidence type="ECO:0000256" key="1">
    <source>
        <dbReference type="SAM" id="Phobius"/>
    </source>
</evidence>
<name>A0A1G5SBN8_9PROT</name>